<evidence type="ECO:0000313" key="1">
    <source>
        <dbReference type="EMBL" id="CEK51299.1"/>
    </source>
</evidence>
<accession>A0A0B6Y562</accession>
<organism evidence="1">
    <name type="scientific">Arion vulgaris</name>
    <dbReference type="NCBI Taxonomy" id="1028688"/>
    <lineage>
        <taxon>Eukaryota</taxon>
        <taxon>Metazoa</taxon>
        <taxon>Spiralia</taxon>
        <taxon>Lophotrochozoa</taxon>
        <taxon>Mollusca</taxon>
        <taxon>Gastropoda</taxon>
        <taxon>Heterobranchia</taxon>
        <taxon>Euthyneura</taxon>
        <taxon>Panpulmonata</taxon>
        <taxon>Eupulmonata</taxon>
        <taxon>Stylommatophora</taxon>
        <taxon>Helicina</taxon>
        <taxon>Arionoidea</taxon>
        <taxon>Arionidae</taxon>
        <taxon>Arion</taxon>
    </lineage>
</organism>
<feature type="non-terminal residue" evidence="1">
    <location>
        <position position="1"/>
    </location>
</feature>
<proteinExistence type="predicted"/>
<dbReference type="Gene3D" id="3.40.50.300">
    <property type="entry name" value="P-loop containing nucleotide triphosphate hydrolases"/>
    <property type="match status" value="1"/>
</dbReference>
<dbReference type="SUPFAM" id="SSF52540">
    <property type="entry name" value="P-loop containing nucleoside triphosphate hydrolases"/>
    <property type="match status" value="1"/>
</dbReference>
<feature type="non-terminal residue" evidence="1">
    <location>
        <position position="92"/>
    </location>
</feature>
<gene>
    <name evidence="1" type="primary">ORF13070</name>
</gene>
<reference evidence="1" key="1">
    <citation type="submission" date="2014-12" db="EMBL/GenBank/DDBJ databases">
        <title>Insight into the proteome of Arion vulgaris.</title>
        <authorList>
            <person name="Aradska J."/>
            <person name="Bulat T."/>
            <person name="Smidak R."/>
            <person name="Sarate P."/>
            <person name="Gangsoo J."/>
            <person name="Sialana F."/>
            <person name="Bilban M."/>
            <person name="Lubec G."/>
        </authorList>
    </citation>
    <scope>NUCLEOTIDE SEQUENCE</scope>
    <source>
        <tissue evidence="1">Skin</tissue>
    </source>
</reference>
<protein>
    <submittedName>
        <fullName evidence="1">Uncharacterized protein</fullName>
    </submittedName>
</protein>
<dbReference type="InterPro" id="IPR027417">
    <property type="entry name" value="P-loop_NTPase"/>
</dbReference>
<name>A0A0B6Y562_9EUPU</name>
<sequence length="92" mass="9971">PIAQLCKRTTGFEDTAGVKDAAGKGINLTLFDGKLFTPHGADYLGRVKSVDIRPDDVIVAGYVKTGCHWMWETLGMIVKGKAEYSPLCKQVA</sequence>
<dbReference type="AlphaFoldDB" id="A0A0B6Y562"/>
<dbReference type="EMBL" id="HACG01004434">
    <property type="protein sequence ID" value="CEK51299.1"/>
    <property type="molecule type" value="Transcribed_RNA"/>
</dbReference>